<gene>
    <name evidence="2" type="ORF">GCM10009665_50160</name>
</gene>
<reference evidence="3" key="1">
    <citation type="journal article" date="2019" name="Int. J. Syst. Evol. Microbiol.">
        <title>The Global Catalogue of Microorganisms (GCM) 10K type strain sequencing project: providing services to taxonomists for standard genome sequencing and annotation.</title>
        <authorList>
            <consortium name="The Broad Institute Genomics Platform"/>
            <consortium name="The Broad Institute Genome Sequencing Center for Infectious Disease"/>
            <person name="Wu L."/>
            <person name="Ma J."/>
        </authorList>
    </citation>
    <scope>NUCLEOTIDE SEQUENCE [LARGE SCALE GENOMIC DNA]</scope>
    <source>
        <strain evidence="3">JCM 13004</strain>
    </source>
</reference>
<proteinExistence type="predicted"/>
<feature type="compositionally biased region" description="Basic and acidic residues" evidence="1">
    <location>
        <begin position="12"/>
        <end position="29"/>
    </location>
</feature>
<organism evidence="2 3">
    <name type="scientific">Kitasatospora nipponensis</name>
    <dbReference type="NCBI Taxonomy" id="258049"/>
    <lineage>
        <taxon>Bacteria</taxon>
        <taxon>Bacillati</taxon>
        <taxon>Actinomycetota</taxon>
        <taxon>Actinomycetes</taxon>
        <taxon>Kitasatosporales</taxon>
        <taxon>Streptomycetaceae</taxon>
        <taxon>Kitasatospora</taxon>
    </lineage>
</organism>
<evidence type="ECO:0000256" key="1">
    <source>
        <dbReference type="SAM" id="MobiDB-lite"/>
    </source>
</evidence>
<dbReference type="Proteomes" id="UP001500037">
    <property type="component" value="Unassembled WGS sequence"/>
</dbReference>
<evidence type="ECO:0000313" key="2">
    <source>
        <dbReference type="EMBL" id="GAA1253498.1"/>
    </source>
</evidence>
<sequence length="64" mass="7093">MRLGANQHPRAGKKESIGRYREEIQHVKEPGGPSGQLTDDQTPHGKSRPAHPNPDTRDADIKDL</sequence>
<accession>A0ABP4HA64</accession>
<comment type="caution">
    <text evidence="2">The sequence shown here is derived from an EMBL/GenBank/DDBJ whole genome shotgun (WGS) entry which is preliminary data.</text>
</comment>
<keyword evidence="3" id="KW-1185">Reference proteome</keyword>
<evidence type="ECO:0000313" key="3">
    <source>
        <dbReference type="Proteomes" id="UP001500037"/>
    </source>
</evidence>
<feature type="compositionally biased region" description="Basic and acidic residues" evidence="1">
    <location>
        <begin position="54"/>
        <end position="64"/>
    </location>
</feature>
<feature type="region of interest" description="Disordered" evidence="1">
    <location>
        <begin position="1"/>
        <end position="64"/>
    </location>
</feature>
<protein>
    <submittedName>
        <fullName evidence="2">Uncharacterized protein</fullName>
    </submittedName>
</protein>
<dbReference type="EMBL" id="BAAALF010000105">
    <property type="protein sequence ID" value="GAA1253498.1"/>
    <property type="molecule type" value="Genomic_DNA"/>
</dbReference>
<name>A0ABP4HA64_9ACTN</name>